<dbReference type="RefSeq" id="WP_377379492.1">
    <property type="nucleotide sequence ID" value="NZ_JBHSSW010000017.1"/>
</dbReference>
<protein>
    <submittedName>
        <fullName evidence="2">Uncharacterized protein</fullName>
    </submittedName>
</protein>
<comment type="caution">
    <text evidence="2">The sequence shown here is derived from an EMBL/GenBank/DDBJ whole genome shotgun (WGS) entry which is preliminary data.</text>
</comment>
<dbReference type="Proteomes" id="UP001596303">
    <property type="component" value="Unassembled WGS sequence"/>
</dbReference>
<evidence type="ECO:0000256" key="1">
    <source>
        <dbReference type="SAM" id="SignalP"/>
    </source>
</evidence>
<name>A0ABW1SBH3_9PROT</name>
<feature type="chain" id="PRO_5046046500" evidence="1">
    <location>
        <begin position="25"/>
        <end position="208"/>
    </location>
</feature>
<feature type="signal peptide" evidence="1">
    <location>
        <begin position="1"/>
        <end position="24"/>
    </location>
</feature>
<keyword evidence="3" id="KW-1185">Reference proteome</keyword>
<organism evidence="2 3">
    <name type="scientific">Ponticaulis profundi</name>
    <dbReference type="NCBI Taxonomy" id="2665222"/>
    <lineage>
        <taxon>Bacteria</taxon>
        <taxon>Pseudomonadati</taxon>
        <taxon>Pseudomonadota</taxon>
        <taxon>Alphaproteobacteria</taxon>
        <taxon>Hyphomonadales</taxon>
        <taxon>Hyphomonadaceae</taxon>
        <taxon>Ponticaulis</taxon>
    </lineage>
</organism>
<evidence type="ECO:0000313" key="2">
    <source>
        <dbReference type="EMBL" id="MFC6198887.1"/>
    </source>
</evidence>
<dbReference type="EMBL" id="JBHSSW010000017">
    <property type="protein sequence ID" value="MFC6198887.1"/>
    <property type="molecule type" value="Genomic_DNA"/>
</dbReference>
<sequence length="208" mass="22152">MLTIRTLAVTGACLLLSALPAAVAQQAEPFADYENPLAESDVFENPFADDDSLDDIIGLGAAFDFFTTEAEFRSEALFSEEGWNCLTYGLDDADEDIVPSHLIANPDSEGAILLETTPIPVGDDVINLVIEYKVSVMTDATDSELNVISSASAIHPPDNLPEGLEINDPGPIELAFDVIPDEEMEEGYLLRGTTKTAGHTSGFACAPA</sequence>
<proteinExistence type="predicted"/>
<evidence type="ECO:0000313" key="3">
    <source>
        <dbReference type="Proteomes" id="UP001596303"/>
    </source>
</evidence>
<accession>A0ABW1SBH3</accession>
<reference evidence="3" key="1">
    <citation type="journal article" date="2019" name="Int. J. Syst. Evol. Microbiol.">
        <title>The Global Catalogue of Microorganisms (GCM) 10K type strain sequencing project: providing services to taxonomists for standard genome sequencing and annotation.</title>
        <authorList>
            <consortium name="The Broad Institute Genomics Platform"/>
            <consortium name="The Broad Institute Genome Sequencing Center for Infectious Disease"/>
            <person name="Wu L."/>
            <person name="Ma J."/>
        </authorList>
    </citation>
    <scope>NUCLEOTIDE SEQUENCE [LARGE SCALE GENOMIC DNA]</scope>
    <source>
        <strain evidence="3">CGMCC-1.15741</strain>
    </source>
</reference>
<keyword evidence="1" id="KW-0732">Signal</keyword>
<gene>
    <name evidence="2" type="ORF">ACFQDM_12410</name>
</gene>